<evidence type="ECO:0000313" key="1">
    <source>
        <dbReference type="EMBL" id="KAK2104114.1"/>
    </source>
</evidence>
<evidence type="ECO:0000313" key="2">
    <source>
        <dbReference type="Proteomes" id="UP001266305"/>
    </source>
</evidence>
<dbReference type="Proteomes" id="UP001266305">
    <property type="component" value="Unassembled WGS sequence"/>
</dbReference>
<proteinExistence type="predicted"/>
<comment type="caution">
    <text evidence="1">The sequence shown here is derived from an EMBL/GenBank/DDBJ whole genome shotgun (WGS) entry which is preliminary data.</text>
</comment>
<reference evidence="1 2" key="1">
    <citation type="submission" date="2023-05" db="EMBL/GenBank/DDBJ databases">
        <title>B98-5 Cell Line De Novo Hybrid Assembly: An Optical Mapping Approach.</title>
        <authorList>
            <person name="Kananen K."/>
            <person name="Auerbach J.A."/>
            <person name="Kautto E."/>
            <person name="Blachly J.S."/>
        </authorList>
    </citation>
    <scope>NUCLEOTIDE SEQUENCE [LARGE SCALE GENOMIC DNA]</scope>
    <source>
        <strain evidence="1">B95-8</strain>
        <tissue evidence="1">Cell line</tissue>
    </source>
</reference>
<accession>A0ABQ9V415</accession>
<gene>
    <name evidence="1" type="ORF">P7K49_017970</name>
</gene>
<organism evidence="1 2">
    <name type="scientific">Saguinus oedipus</name>
    <name type="common">Cotton-top tamarin</name>
    <name type="synonym">Oedipomidas oedipus</name>
    <dbReference type="NCBI Taxonomy" id="9490"/>
    <lineage>
        <taxon>Eukaryota</taxon>
        <taxon>Metazoa</taxon>
        <taxon>Chordata</taxon>
        <taxon>Craniata</taxon>
        <taxon>Vertebrata</taxon>
        <taxon>Euteleostomi</taxon>
        <taxon>Mammalia</taxon>
        <taxon>Eutheria</taxon>
        <taxon>Euarchontoglires</taxon>
        <taxon>Primates</taxon>
        <taxon>Haplorrhini</taxon>
        <taxon>Platyrrhini</taxon>
        <taxon>Cebidae</taxon>
        <taxon>Callitrichinae</taxon>
        <taxon>Saguinus</taxon>
    </lineage>
</organism>
<name>A0ABQ9V415_SAGOE</name>
<sequence length="56" mass="6373">MKTLYNILRRTYFTLTPRSTLELQISNREIATAQLLTPTEAPVPPFEFTSGNLVSM</sequence>
<keyword evidence="2" id="KW-1185">Reference proteome</keyword>
<protein>
    <submittedName>
        <fullName evidence="1">Uncharacterized protein</fullName>
    </submittedName>
</protein>
<dbReference type="EMBL" id="JASSZA010000008">
    <property type="protein sequence ID" value="KAK2104114.1"/>
    <property type="molecule type" value="Genomic_DNA"/>
</dbReference>